<reference evidence="3" key="1">
    <citation type="submission" date="2016-10" db="EMBL/GenBank/DDBJ databases">
        <authorList>
            <person name="Varghese N."/>
            <person name="Submissions S."/>
        </authorList>
    </citation>
    <scope>NUCLEOTIDE SEQUENCE [LARGE SCALE GENOMIC DNA]</scope>
    <source>
        <strain evidence="3">DSM 45317</strain>
    </source>
</reference>
<dbReference type="RefSeq" id="WP_091326474.1">
    <property type="nucleotide sequence ID" value="NZ_FOSW01000010.1"/>
</dbReference>
<protein>
    <recommendedName>
        <fullName evidence="1">DUF4440 domain-containing protein</fullName>
    </recommendedName>
</protein>
<dbReference type="AlphaFoldDB" id="A0A1I4H6V6"/>
<dbReference type="InterPro" id="IPR011944">
    <property type="entry name" value="Steroid_delta5-4_isomerase"/>
</dbReference>
<dbReference type="NCBIfam" id="TIGR02246">
    <property type="entry name" value="SgcJ/EcaC family oxidoreductase"/>
    <property type="match status" value="1"/>
</dbReference>
<dbReference type="Gene3D" id="3.10.450.50">
    <property type="match status" value="1"/>
</dbReference>
<sequence length="126" mass="13650">MARSDVDALNATFLQGVEKGDAALMATVYAPDARLLPPGSDRVTGVAAIEEFWRGVLGMGVTGGLLETVQLDEWDDVAVEEGRYELRVGEQVADIGKYVVVHQRQADGGWKWGLDIWNSSRPPHAG</sequence>
<keyword evidence="3" id="KW-1185">Reference proteome</keyword>
<dbReference type="InParanoid" id="A0A1I4H6V6"/>
<dbReference type="Pfam" id="PF14534">
    <property type="entry name" value="DUF4440"/>
    <property type="match status" value="1"/>
</dbReference>
<dbReference type="Proteomes" id="UP000199152">
    <property type="component" value="Unassembled WGS sequence"/>
</dbReference>
<dbReference type="STRING" id="504800.SAMN04488085_11032"/>
<evidence type="ECO:0000259" key="1">
    <source>
        <dbReference type="Pfam" id="PF14534"/>
    </source>
</evidence>
<evidence type="ECO:0000313" key="2">
    <source>
        <dbReference type="EMBL" id="SFL37136.1"/>
    </source>
</evidence>
<dbReference type="InterPro" id="IPR027843">
    <property type="entry name" value="DUF4440"/>
</dbReference>
<feature type="domain" description="DUF4440" evidence="1">
    <location>
        <begin position="7"/>
        <end position="111"/>
    </location>
</feature>
<accession>A0A1I4H6V6</accession>
<dbReference type="OrthoDB" id="674363at2"/>
<gene>
    <name evidence="2" type="ORF">SAMN04488085_11032</name>
</gene>
<evidence type="ECO:0000313" key="3">
    <source>
        <dbReference type="Proteomes" id="UP000199152"/>
    </source>
</evidence>
<proteinExistence type="predicted"/>
<dbReference type="InterPro" id="IPR032710">
    <property type="entry name" value="NTF2-like_dom_sf"/>
</dbReference>
<name>A0A1I4H6V6_9ACTN</name>
<dbReference type="SUPFAM" id="SSF54427">
    <property type="entry name" value="NTF2-like"/>
    <property type="match status" value="1"/>
</dbReference>
<organism evidence="2 3">
    <name type="scientific">Geodermatophilus ruber</name>
    <dbReference type="NCBI Taxonomy" id="504800"/>
    <lineage>
        <taxon>Bacteria</taxon>
        <taxon>Bacillati</taxon>
        <taxon>Actinomycetota</taxon>
        <taxon>Actinomycetes</taxon>
        <taxon>Geodermatophilales</taxon>
        <taxon>Geodermatophilaceae</taxon>
        <taxon>Geodermatophilus</taxon>
    </lineage>
</organism>
<dbReference type="EMBL" id="FOSW01000010">
    <property type="protein sequence ID" value="SFL37136.1"/>
    <property type="molecule type" value="Genomic_DNA"/>
</dbReference>